<feature type="region of interest" description="Disordered" evidence="7">
    <location>
        <begin position="490"/>
        <end position="516"/>
    </location>
</feature>
<evidence type="ECO:0000313" key="9">
    <source>
        <dbReference type="EMBL" id="SAM83385.1"/>
    </source>
</evidence>
<feature type="compositionally biased region" description="Polar residues" evidence="7">
    <location>
        <begin position="1"/>
        <end position="15"/>
    </location>
</feature>
<feature type="compositionally biased region" description="Low complexity" evidence="7">
    <location>
        <begin position="16"/>
        <end position="29"/>
    </location>
</feature>
<comment type="subcellular location">
    <subcellularLocation>
        <location evidence="1">Nucleus</location>
    </subcellularLocation>
</comment>
<name>A0A1K0G6Y1_9BASI</name>
<accession>A0A1K0G6Y1</accession>
<sequence length="576" mass="59856">MTSITSASSVPVLTQSFSSVSSSTIASSSRLPETPIKKETSETSLSDPNSSSKKRRISESNDDQEDDDDEDLGDSSFASASPSKPSNTGGRRKASDEERKARLEARQARNRLSAQYSRERKKAYVEQLEGSVNTLKAENTLLRSQRDQDQLIRQTLEAKLKDSQLRIDTLETIIRTVAPSLAPLLMSSSSSSSSSSSTVSSSAFAAPSTSAIASQLDTGLSADLASFLQNTGLTNKEVSLPLAIAAPASTASSLSLGTSSQQTSNEGVRLPAADVFTQFDGSAGTEVSAQAKVGSNVDVNGSSVVNQGYPLASQISVLAPEQPSTIAAGPRVTLSQHPIEAKAAGVAREAEALLSNFIDLDAKFANSDAAAAAKDQGASASSASSQTVSVGQGNAAAATAGALRSASASAGELASLGSGRGESGFSGSNSNEDMHSKFNTISLPNDMDDKDVDLQQRFQLLNSPLLPNEKNVWELATDAMLQDIYGKTSEDTSADYSAPSVSASDASTHTDASAGSSPFDLVDLDIEIEEPLHLNIGLDENETMDASNGYLHTTGHVGKADASPMDWPGLLASLVA</sequence>
<dbReference type="Proteomes" id="UP000179920">
    <property type="component" value="Chromosome X"/>
</dbReference>
<dbReference type="CDD" id="cd14686">
    <property type="entry name" value="bZIP"/>
    <property type="match status" value="1"/>
</dbReference>
<dbReference type="InterPro" id="IPR004827">
    <property type="entry name" value="bZIP"/>
</dbReference>
<dbReference type="PANTHER" id="PTHR47416">
    <property type="entry name" value="BASIC-LEUCINE ZIPPER TRANSCRIPTION FACTOR F-RELATED"/>
    <property type="match status" value="1"/>
</dbReference>
<keyword evidence="4" id="KW-0238">DNA-binding</keyword>
<dbReference type="GO" id="GO:0005634">
    <property type="term" value="C:nucleus"/>
    <property type="evidence" value="ECO:0007669"/>
    <property type="project" value="UniProtKB-SubCell"/>
</dbReference>
<feature type="compositionally biased region" description="Low complexity" evidence="7">
    <location>
        <begin position="500"/>
        <end position="516"/>
    </location>
</feature>
<feature type="compositionally biased region" description="Polar residues" evidence="7">
    <location>
        <begin position="42"/>
        <end position="51"/>
    </location>
</feature>
<dbReference type="SUPFAM" id="SSF57959">
    <property type="entry name" value="Leucine zipper domain"/>
    <property type="match status" value="1"/>
</dbReference>
<evidence type="ECO:0000256" key="4">
    <source>
        <dbReference type="ARBA" id="ARBA00023125"/>
    </source>
</evidence>
<reference evidence="10" key="1">
    <citation type="submission" date="2016-04" db="EMBL/GenBank/DDBJ databases">
        <authorList>
            <person name="Guldener U."/>
            <person name="Guldener U."/>
        </authorList>
    </citation>
    <scope>NUCLEOTIDE SEQUENCE [LARGE SCALE GENOMIC DNA]</scope>
    <source>
        <strain evidence="10">UB2112</strain>
    </source>
</reference>
<dbReference type="InterPro" id="IPR046347">
    <property type="entry name" value="bZIP_sf"/>
</dbReference>
<comment type="similarity">
    <text evidence="2">Belongs to the bZIP family.</text>
</comment>
<evidence type="ECO:0000256" key="6">
    <source>
        <dbReference type="ARBA" id="ARBA00023242"/>
    </source>
</evidence>
<protein>
    <recommendedName>
        <fullName evidence="8">BZIP domain-containing protein</fullName>
    </recommendedName>
</protein>
<dbReference type="PANTHER" id="PTHR47416:SF8">
    <property type="entry name" value="BASIC-LEUCINE ZIPPER TRANSCRIPTION FACTOR E-RELATED"/>
    <property type="match status" value="1"/>
</dbReference>
<dbReference type="SMART" id="SM00338">
    <property type="entry name" value="BRLZ"/>
    <property type="match status" value="1"/>
</dbReference>
<evidence type="ECO:0000256" key="1">
    <source>
        <dbReference type="ARBA" id="ARBA00004123"/>
    </source>
</evidence>
<dbReference type="EMBL" id="LT558126">
    <property type="protein sequence ID" value="SAM83385.1"/>
    <property type="molecule type" value="Genomic_DNA"/>
</dbReference>
<dbReference type="Pfam" id="PF00170">
    <property type="entry name" value="bZIP_1"/>
    <property type="match status" value="1"/>
</dbReference>
<keyword evidence="6" id="KW-0539">Nucleus</keyword>
<dbReference type="PROSITE" id="PS50217">
    <property type="entry name" value="BZIP"/>
    <property type="match status" value="1"/>
</dbReference>
<proteinExistence type="inferred from homology"/>
<feature type="region of interest" description="Disordered" evidence="7">
    <location>
        <begin position="414"/>
        <end position="448"/>
    </location>
</feature>
<keyword evidence="3" id="KW-0805">Transcription regulation</keyword>
<evidence type="ECO:0000256" key="2">
    <source>
        <dbReference type="ARBA" id="ARBA00007163"/>
    </source>
</evidence>
<evidence type="ECO:0000259" key="8">
    <source>
        <dbReference type="PROSITE" id="PS50217"/>
    </source>
</evidence>
<feature type="compositionally biased region" description="Acidic residues" evidence="7">
    <location>
        <begin position="60"/>
        <end position="73"/>
    </location>
</feature>
<dbReference type="GO" id="GO:0003700">
    <property type="term" value="F:DNA-binding transcription factor activity"/>
    <property type="evidence" value="ECO:0007669"/>
    <property type="project" value="InterPro"/>
</dbReference>
<evidence type="ECO:0000256" key="7">
    <source>
        <dbReference type="SAM" id="MobiDB-lite"/>
    </source>
</evidence>
<evidence type="ECO:0000256" key="5">
    <source>
        <dbReference type="ARBA" id="ARBA00023163"/>
    </source>
</evidence>
<dbReference type="OrthoDB" id="295274at2759"/>
<feature type="region of interest" description="Disordered" evidence="7">
    <location>
        <begin position="1"/>
        <end position="120"/>
    </location>
</feature>
<evidence type="ECO:0000256" key="3">
    <source>
        <dbReference type="ARBA" id="ARBA00023015"/>
    </source>
</evidence>
<dbReference type="GO" id="GO:0003677">
    <property type="term" value="F:DNA binding"/>
    <property type="evidence" value="ECO:0007669"/>
    <property type="project" value="UniProtKB-KW"/>
</dbReference>
<feature type="compositionally biased region" description="Low complexity" evidence="7">
    <location>
        <begin position="74"/>
        <end position="86"/>
    </location>
</feature>
<evidence type="ECO:0000313" key="10">
    <source>
        <dbReference type="Proteomes" id="UP000179920"/>
    </source>
</evidence>
<feature type="domain" description="BZIP" evidence="8">
    <location>
        <begin position="100"/>
        <end position="145"/>
    </location>
</feature>
<dbReference type="AlphaFoldDB" id="A0A1K0G6Y1"/>
<gene>
    <name evidence="9" type="ORF">UBRO_05396</name>
</gene>
<keyword evidence="5" id="KW-0804">Transcription</keyword>
<dbReference type="Gene3D" id="1.20.5.170">
    <property type="match status" value="1"/>
</dbReference>
<organism evidence="9 10">
    <name type="scientific">Ustilago bromivora</name>
    <dbReference type="NCBI Taxonomy" id="307758"/>
    <lineage>
        <taxon>Eukaryota</taxon>
        <taxon>Fungi</taxon>
        <taxon>Dikarya</taxon>
        <taxon>Basidiomycota</taxon>
        <taxon>Ustilaginomycotina</taxon>
        <taxon>Ustilaginomycetes</taxon>
        <taxon>Ustilaginales</taxon>
        <taxon>Ustilaginaceae</taxon>
        <taxon>Ustilago</taxon>
    </lineage>
</organism>
<feature type="compositionally biased region" description="Basic and acidic residues" evidence="7">
    <location>
        <begin position="93"/>
        <end position="107"/>
    </location>
</feature>